<dbReference type="InterPro" id="IPR038404">
    <property type="entry name" value="TRAP_DctP_sf"/>
</dbReference>
<reference evidence="3 4" key="1">
    <citation type="submission" date="2015-09" db="EMBL/GenBank/DDBJ databases">
        <title>Genome of Desulfovibrio dechloracetivorans BerOc1, a mercury methylating strain isolated from highly hydrocarbons and metals contaminated coastal sediments.</title>
        <authorList>
            <person name="Goni Urriza M."/>
            <person name="Gassie C."/>
            <person name="Bouchez O."/>
            <person name="Klopp C."/>
            <person name="Ranchou-Peyruse A."/>
            <person name="Remy G."/>
        </authorList>
    </citation>
    <scope>NUCLEOTIDE SEQUENCE [LARGE SCALE GENOMIC DNA]</scope>
    <source>
        <strain evidence="3 4">BerOc1</strain>
    </source>
</reference>
<evidence type="ECO:0000256" key="1">
    <source>
        <dbReference type="ARBA" id="ARBA00022729"/>
    </source>
</evidence>
<dbReference type="RefSeq" id="WP_071545975.1">
    <property type="nucleotide sequence ID" value="NZ_LKAQ01000004.1"/>
</dbReference>
<keyword evidence="1 2" id="KW-0732">Signal</keyword>
<keyword evidence="4" id="KW-1185">Reference proteome</keyword>
<evidence type="ECO:0000256" key="2">
    <source>
        <dbReference type="SAM" id="SignalP"/>
    </source>
</evidence>
<organism evidence="3 4">
    <name type="scientific">Pseudodesulfovibrio hydrargyri</name>
    <dbReference type="NCBI Taxonomy" id="2125990"/>
    <lineage>
        <taxon>Bacteria</taxon>
        <taxon>Pseudomonadati</taxon>
        <taxon>Thermodesulfobacteriota</taxon>
        <taxon>Desulfovibrionia</taxon>
        <taxon>Desulfovibrionales</taxon>
        <taxon>Desulfovibrionaceae</taxon>
    </lineage>
</organism>
<dbReference type="Pfam" id="PF03480">
    <property type="entry name" value="DctP"/>
    <property type="match status" value="1"/>
</dbReference>
<gene>
    <name evidence="3" type="primary">dctP</name>
    <name evidence="3" type="ORF">BerOc1_02483</name>
</gene>
<evidence type="ECO:0000313" key="3">
    <source>
        <dbReference type="EMBL" id="OIQ50545.1"/>
    </source>
</evidence>
<dbReference type="Gene3D" id="3.40.190.170">
    <property type="entry name" value="Bacterial extracellular solute-binding protein, family 7"/>
    <property type="match status" value="1"/>
</dbReference>
<evidence type="ECO:0000313" key="4">
    <source>
        <dbReference type="Proteomes" id="UP000181901"/>
    </source>
</evidence>
<dbReference type="Proteomes" id="UP000181901">
    <property type="component" value="Unassembled WGS sequence"/>
</dbReference>
<dbReference type="CDD" id="cd13665">
    <property type="entry name" value="PBP2_TRAP_Dctp3_4"/>
    <property type="match status" value="1"/>
</dbReference>
<dbReference type="PANTHER" id="PTHR33376">
    <property type="match status" value="1"/>
</dbReference>
<dbReference type="EMBL" id="LKAQ01000004">
    <property type="protein sequence ID" value="OIQ50545.1"/>
    <property type="molecule type" value="Genomic_DNA"/>
</dbReference>
<name>A0A1J5NFQ5_9BACT</name>
<dbReference type="PANTHER" id="PTHR33376:SF15">
    <property type="entry name" value="BLL6794 PROTEIN"/>
    <property type="match status" value="1"/>
</dbReference>
<dbReference type="NCBIfam" id="NF037995">
    <property type="entry name" value="TRAP_S1"/>
    <property type="match status" value="1"/>
</dbReference>
<dbReference type="AlphaFoldDB" id="A0A1J5NFQ5"/>
<feature type="chain" id="PRO_5009635685" evidence="2">
    <location>
        <begin position="25"/>
        <end position="335"/>
    </location>
</feature>
<dbReference type="OrthoDB" id="8912194at2"/>
<dbReference type="InterPro" id="IPR018389">
    <property type="entry name" value="DctP_fam"/>
</dbReference>
<protein>
    <submittedName>
        <fullName evidence="3">C4-dicarboxylate-binding periplasmic protein</fullName>
    </submittedName>
</protein>
<dbReference type="GO" id="GO:0055085">
    <property type="term" value="P:transmembrane transport"/>
    <property type="evidence" value="ECO:0007669"/>
    <property type="project" value="InterPro"/>
</dbReference>
<feature type="signal peptide" evidence="2">
    <location>
        <begin position="1"/>
        <end position="24"/>
    </location>
</feature>
<accession>A0A1J5NFQ5</accession>
<sequence>MRKTMTALALSLALTCLAAASALAGTTVTYANFPPAKTFPCVQMERWKTEVEKRTGGALDIQTFPGSTLLGAKNMLRGVQTGQADIGCISIAYYPGVFPLMSAVNLPVAFTSTEAASLTMWDLFQKYRPEEFKDVKVLTMFTSAPSQIMSKEPVKTLADLRGMELRASGTILRVLGGLGAQGVGMPMSETPEALQKGVVKGLVSSFDVLKDFNFADICRHETITNLPVYPFAVIMNKARWESLPADVKEVLDDLGREQAQWTGQYLDQHIDDSLNWSREKYQVEVHKLTPAEHAELRKLGQPLVDDWKEECAKAGVDADAVLKDLLEYQAKYESL</sequence>
<proteinExistence type="predicted"/>
<comment type="caution">
    <text evidence="3">The sequence shown here is derived from an EMBL/GenBank/DDBJ whole genome shotgun (WGS) entry which is preliminary data.</text>
</comment>